<evidence type="ECO:0000313" key="2">
    <source>
        <dbReference type="EMBL" id="GAA0167384.1"/>
    </source>
</evidence>
<sequence>MFLFMKSSMCKATRVDDEHLLHIHHHHKVEEDKKDNNISACKSLTVWRKSLLFNCQGFTVISSDGNLAYRVESYNKHPNEITLMDGSGKPLLTTSRRKKLGLSESWFIYEGEAKQDSSSSSLTKKPICHVRKHQHILLQNNLNVLAYIYLGVSDKRLAYIIEGSYPNRSCKILDEKRRVVAEIKKKQDITKGVSYGSEVFLLIISPGFDSGLAMAIILLLDQMFS</sequence>
<dbReference type="EMBL" id="BAABME010006074">
    <property type="protein sequence ID" value="GAA0167384.1"/>
    <property type="molecule type" value="Genomic_DNA"/>
</dbReference>
<name>A0AAV3QTN7_LITER</name>
<keyword evidence="3" id="KW-1185">Reference proteome</keyword>
<dbReference type="InterPro" id="IPR007612">
    <property type="entry name" value="LOR"/>
</dbReference>
<dbReference type="Proteomes" id="UP001454036">
    <property type="component" value="Unassembled WGS sequence"/>
</dbReference>
<gene>
    <name evidence="2" type="ORF">LIER_22329</name>
</gene>
<organism evidence="2 3">
    <name type="scientific">Lithospermum erythrorhizon</name>
    <name type="common">Purple gromwell</name>
    <name type="synonym">Lithospermum officinale var. erythrorhizon</name>
    <dbReference type="NCBI Taxonomy" id="34254"/>
    <lineage>
        <taxon>Eukaryota</taxon>
        <taxon>Viridiplantae</taxon>
        <taxon>Streptophyta</taxon>
        <taxon>Embryophyta</taxon>
        <taxon>Tracheophyta</taxon>
        <taxon>Spermatophyta</taxon>
        <taxon>Magnoliopsida</taxon>
        <taxon>eudicotyledons</taxon>
        <taxon>Gunneridae</taxon>
        <taxon>Pentapetalae</taxon>
        <taxon>asterids</taxon>
        <taxon>lamiids</taxon>
        <taxon>Boraginales</taxon>
        <taxon>Boraginaceae</taxon>
        <taxon>Boraginoideae</taxon>
        <taxon>Lithospermeae</taxon>
        <taxon>Lithospermum</taxon>
    </lineage>
</organism>
<dbReference type="Pfam" id="PF04525">
    <property type="entry name" value="LOR"/>
    <property type="match status" value="1"/>
</dbReference>
<protein>
    <recommendedName>
        <fullName evidence="4">Protein LURP-one-related 17</fullName>
    </recommendedName>
</protein>
<dbReference type="Gene3D" id="2.40.160.200">
    <property type="entry name" value="LURP1-related"/>
    <property type="match status" value="1"/>
</dbReference>
<dbReference type="PANTHER" id="PTHR31087">
    <property type="match status" value="1"/>
</dbReference>
<evidence type="ECO:0000256" key="1">
    <source>
        <dbReference type="ARBA" id="ARBA00005437"/>
    </source>
</evidence>
<dbReference type="InterPro" id="IPR038595">
    <property type="entry name" value="LOR_sf"/>
</dbReference>
<evidence type="ECO:0008006" key="4">
    <source>
        <dbReference type="Google" id="ProtNLM"/>
    </source>
</evidence>
<evidence type="ECO:0000313" key="3">
    <source>
        <dbReference type="Proteomes" id="UP001454036"/>
    </source>
</evidence>
<dbReference type="PANTHER" id="PTHR31087:SF14">
    <property type="entry name" value="PROTEIN LURP-ONE-RELATED 17"/>
    <property type="match status" value="1"/>
</dbReference>
<reference evidence="2 3" key="1">
    <citation type="submission" date="2024-01" db="EMBL/GenBank/DDBJ databases">
        <title>The complete chloroplast genome sequence of Lithospermum erythrorhizon: insights into the phylogenetic relationship among Boraginaceae species and the maternal lineages of purple gromwells.</title>
        <authorList>
            <person name="Okada T."/>
            <person name="Watanabe K."/>
        </authorList>
    </citation>
    <scope>NUCLEOTIDE SEQUENCE [LARGE SCALE GENOMIC DNA]</scope>
</reference>
<comment type="similarity">
    <text evidence="1">Belongs to the LOR family.</text>
</comment>
<proteinExistence type="inferred from homology"/>
<comment type="caution">
    <text evidence="2">The sequence shown here is derived from an EMBL/GenBank/DDBJ whole genome shotgun (WGS) entry which is preliminary data.</text>
</comment>
<accession>A0AAV3QTN7</accession>
<dbReference type="SUPFAM" id="SSF54518">
    <property type="entry name" value="Tubby C-terminal domain-like"/>
    <property type="match status" value="1"/>
</dbReference>
<dbReference type="AlphaFoldDB" id="A0AAV3QTN7"/>
<dbReference type="InterPro" id="IPR025659">
    <property type="entry name" value="Tubby-like_C"/>
</dbReference>